<gene>
    <name evidence="1" type="ORF">NM961_10290</name>
</gene>
<dbReference type="EMBL" id="JANFQO010000008">
    <property type="protein sequence ID" value="MCQ4165097.1"/>
    <property type="molecule type" value="Genomic_DNA"/>
</dbReference>
<dbReference type="RefSeq" id="WP_255914156.1">
    <property type="nucleotide sequence ID" value="NZ_JANFQO010000008.1"/>
</dbReference>
<evidence type="ECO:0000313" key="1">
    <source>
        <dbReference type="EMBL" id="MCQ4165097.1"/>
    </source>
</evidence>
<comment type="caution">
    <text evidence="1">The sequence shown here is derived from an EMBL/GenBank/DDBJ whole genome shotgun (WGS) entry which is preliminary data.</text>
</comment>
<protein>
    <submittedName>
        <fullName evidence="1">Uncharacterized protein</fullName>
    </submittedName>
</protein>
<dbReference type="Proteomes" id="UP001165498">
    <property type="component" value="Unassembled WGS sequence"/>
</dbReference>
<proteinExistence type="predicted"/>
<evidence type="ECO:0000313" key="2">
    <source>
        <dbReference type="Proteomes" id="UP001165498"/>
    </source>
</evidence>
<keyword evidence="2" id="KW-1185">Reference proteome</keyword>
<sequence length="131" mass="14452">MRNGLQRCRPFFFSTHCCAGILFAAVAQNLKLSGRLQMHRLRQASAMSRQANEIAVLSGDEILVDLSARSLRAMAGTSRFLRFRRKDAGAAVSGNAKFDTSDLVFRCRFLRAVLLLCSEGLSPGMGCEYLC</sequence>
<organism evidence="1 2">
    <name type="scientific">Tahibacter harae</name>
    <dbReference type="NCBI Taxonomy" id="2963937"/>
    <lineage>
        <taxon>Bacteria</taxon>
        <taxon>Pseudomonadati</taxon>
        <taxon>Pseudomonadota</taxon>
        <taxon>Gammaproteobacteria</taxon>
        <taxon>Lysobacterales</taxon>
        <taxon>Rhodanobacteraceae</taxon>
        <taxon>Tahibacter</taxon>
    </lineage>
</organism>
<accession>A0ABT1QS13</accession>
<name>A0ABT1QS13_9GAMM</name>
<reference evidence="1" key="1">
    <citation type="submission" date="2022-07" db="EMBL/GenBank/DDBJ databases">
        <title>Tahibacter sp., a new gammaproteobacterium isolated from the silt sample collected at pig farm.</title>
        <authorList>
            <person name="Chen H."/>
        </authorList>
    </citation>
    <scope>NUCLEOTIDE SEQUENCE</scope>
    <source>
        <strain evidence="1">P2K</strain>
    </source>
</reference>